<dbReference type="OrthoDB" id="7594270at2"/>
<evidence type="ECO:0000313" key="2">
    <source>
        <dbReference type="Proteomes" id="UP000309389"/>
    </source>
</evidence>
<dbReference type="AlphaFoldDB" id="A0A4T3F0V8"/>
<comment type="caution">
    <text evidence="1">The sequence shown here is derived from an EMBL/GenBank/DDBJ whole genome shotgun (WGS) entry which is preliminary data.</text>
</comment>
<evidence type="ECO:0008006" key="3">
    <source>
        <dbReference type="Google" id="ProtNLM"/>
    </source>
</evidence>
<accession>A0A4T3F0V8</accession>
<dbReference type="RefSeq" id="WP_136693604.1">
    <property type="nucleotide sequence ID" value="NZ_SSHH01000002.1"/>
</dbReference>
<dbReference type="EMBL" id="SSHH01000002">
    <property type="protein sequence ID" value="TIX50584.1"/>
    <property type="molecule type" value="Genomic_DNA"/>
</dbReference>
<evidence type="ECO:0000313" key="1">
    <source>
        <dbReference type="EMBL" id="TIX50584.1"/>
    </source>
</evidence>
<name>A0A4T3F0V8_9SPHN</name>
<keyword evidence="2" id="KW-1185">Reference proteome</keyword>
<sequence length="317" mass="34470">MRVDPSIAALRSDRAPQRQAQAAMEAAMNAWRAETDAANALGEFERFGEGAALEDCPSLEAIFTGQGQAEALMQALVRHFCAAIAANPLGHPPFRNSFDGRASTLQLAKSGRAQILLQSREPGHYDCPTASFSENLRYDAHLAGHAKGRIVRISGPREQVHFGEEEVALQGGARLAFDCMSEMLLVEEVETRLVTLRLLQSAERPQPVREYCRDTGRLIHQAAGTLASSRCELMVAMLGRMDRADAAPVLAQVARREGEDGLRWQAMRECLALDTAEGFAALCAVARDPNDSLSDTAGALRAQLVEQHPQLARLENA</sequence>
<reference evidence="1 2" key="1">
    <citation type="submission" date="2019-04" db="EMBL/GenBank/DDBJ databases">
        <title>Altererythrobacter aquimixticola sp. nov., isolated from sediment of junction between the ocean and a freshwater spring.</title>
        <authorList>
            <person name="Yoon J.-H."/>
        </authorList>
    </citation>
    <scope>NUCLEOTIDE SEQUENCE [LARGE SCALE GENOMIC DNA]</scope>
    <source>
        <strain evidence="1 2">SSKS-13</strain>
    </source>
</reference>
<gene>
    <name evidence="1" type="ORF">E5222_09980</name>
</gene>
<proteinExistence type="predicted"/>
<protein>
    <recommendedName>
        <fullName evidence="3">HEAT repeat domain-containing protein</fullName>
    </recommendedName>
</protein>
<organism evidence="1 2">
    <name type="scientific">Alteraurantiacibacter aquimixticola</name>
    <dbReference type="NCBI Taxonomy" id="2489173"/>
    <lineage>
        <taxon>Bacteria</taxon>
        <taxon>Pseudomonadati</taxon>
        <taxon>Pseudomonadota</taxon>
        <taxon>Alphaproteobacteria</taxon>
        <taxon>Sphingomonadales</taxon>
        <taxon>Erythrobacteraceae</taxon>
        <taxon>Alteraurantiacibacter</taxon>
    </lineage>
</organism>
<dbReference type="Proteomes" id="UP000309389">
    <property type="component" value="Unassembled WGS sequence"/>
</dbReference>